<dbReference type="Pfam" id="PF03167">
    <property type="entry name" value="UDG"/>
    <property type="match status" value="1"/>
</dbReference>
<dbReference type="Proteomes" id="UP000321479">
    <property type="component" value="Chromosome"/>
</dbReference>
<evidence type="ECO:0000313" key="3">
    <source>
        <dbReference type="Proteomes" id="UP000321479"/>
    </source>
</evidence>
<reference evidence="2 3" key="1">
    <citation type="journal article" date="2017" name="Curr. Microbiol.">
        <title>Mucilaginibacter ginsenosidivorans sp. nov., Isolated from Soil of Ginseng Field.</title>
        <authorList>
            <person name="Kim M.M."/>
            <person name="Siddiqi M.Z."/>
            <person name="Im W.T."/>
        </authorList>
    </citation>
    <scope>NUCLEOTIDE SEQUENCE [LARGE SCALE GENOMIC DNA]</scope>
    <source>
        <strain evidence="2 3">Gsoil 3017</strain>
    </source>
</reference>
<evidence type="ECO:0000313" key="2">
    <source>
        <dbReference type="EMBL" id="QEC62316.1"/>
    </source>
</evidence>
<dbReference type="RefSeq" id="WP_147030893.1">
    <property type="nucleotide sequence ID" value="NZ_CP042436.1"/>
</dbReference>
<dbReference type="Gene3D" id="3.40.470.10">
    <property type="entry name" value="Uracil-DNA glycosylase-like domain"/>
    <property type="match status" value="1"/>
</dbReference>
<dbReference type="EMBL" id="CP042436">
    <property type="protein sequence ID" value="QEC62316.1"/>
    <property type="molecule type" value="Genomic_DNA"/>
</dbReference>
<evidence type="ECO:0000259" key="1">
    <source>
        <dbReference type="SMART" id="SM00986"/>
    </source>
</evidence>
<dbReference type="SUPFAM" id="SSF52141">
    <property type="entry name" value="Uracil-DNA glycosylase-like"/>
    <property type="match status" value="1"/>
</dbReference>
<keyword evidence="3" id="KW-1185">Reference proteome</keyword>
<dbReference type="AlphaFoldDB" id="A0A5B8UV52"/>
<dbReference type="OrthoDB" id="9789139at2"/>
<dbReference type="InterPro" id="IPR005122">
    <property type="entry name" value="Uracil-DNA_glycosylase-like"/>
</dbReference>
<accession>A0A5B8UV52</accession>
<dbReference type="SMART" id="SM00986">
    <property type="entry name" value="UDG"/>
    <property type="match status" value="1"/>
</dbReference>
<protein>
    <submittedName>
        <fullName evidence="2">Uracil-DNA glycosylase family protein</fullName>
    </submittedName>
</protein>
<organism evidence="2 3">
    <name type="scientific">Mucilaginibacter ginsenosidivorans</name>
    <dbReference type="NCBI Taxonomy" id="398053"/>
    <lineage>
        <taxon>Bacteria</taxon>
        <taxon>Pseudomonadati</taxon>
        <taxon>Bacteroidota</taxon>
        <taxon>Sphingobacteriia</taxon>
        <taxon>Sphingobacteriales</taxon>
        <taxon>Sphingobacteriaceae</taxon>
        <taxon>Mucilaginibacter</taxon>
    </lineage>
</organism>
<feature type="domain" description="Uracil-DNA glycosylase-like" evidence="1">
    <location>
        <begin position="25"/>
        <end position="182"/>
    </location>
</feature>
<name>A0A5B8UV52_9SPHI</name>
<dbReference type="KEGG" id="mgin:FRZ54_06880"/>
<sequence>METLLNKIRLCDVCRYQLPLGQKPIVQLGAFSKIIVIGQAPGRRAHETGTPWNDVSGRKLREWMGIDEQIFYNTAHISIMPIGFCYPGKGKSGDAAPRRECAPLWHPQILEQITGTPLILLIGQYAQRYYLKKARKSSLTETVKNYKSFLPEYFPLPHPSPRNRHWMKANPWFMEETIPALKNMIREVL</sequence>
<dbReference type="InterPro" id="IPR047124">
    <property type="entry name" value="HI_0220.2"/>
</dbReference>
<dbReference type="CDD" id="cd10033">
    <property type="entry name" value="UDG_like"/>
    <property type="match status" value="1"/>
</dbReference>
<dbReference type="InterPro" id="IPR036895">
    <property type="entry name" value="Uracil-DNA_glycosylase-like_sf"/>
</dbReference>
<dbReference type="PANTHER" id="PTHR42160">
    <property type="entry name" value="URACIL-DNA GLYCOSYLASE SUPERFAMILY PROTEIN"/>
    <property type="match status" value="1"/>
</dbReference>
<dbReference type="SMART" id="SM00987">
    <property type="entry name" value="UreE_C"/>
    <property type="match status" value="1"/>
</dbReference>
<proteinExistence type="predicted"/>
<gene>
    <name evidence="2" type="ORF">FRZ54_06880</name>
</gene>
<dbReference type="PANTHER" id="PTHR42160:SF1">
    <property type="entry name" value="URACIL-DNA GLYCOSYLASE SUPERFAMILY PROTEIN"/>
    <property type="match status" value="1"/>
</dbReference>